<dbReference type="EMBL" id="CDMZ01000208">
    <property type="protein sequence ID" value="CEM09162.1"/>
    <property type="molecule type" value="Genomic_DNA"/>
</dbReference>
<dbReference type="Pfam" id="PF01769">
    <property type="entry name" value="MgtE"/>
    <property type="match status" value="1"/>
</dbReference>
<organism evidence="11">
    <name type="scientific">Chromera velia CCMP2878</name>
    <dbReference type="NCBI Taxonomy" id="1169474"/>
    <lineage>
        <taxon>Eukaryota</taxon>
        <taxon>Sar</taxon>
        <taxon>Alveolata</taxon>
        <taxon>Colpodellida</taxon>
        <taxon>Chromeraceae</taxon>
        <taxon>Chromera</taxon>
    </lineage>
</organism>
<dbReference type="Gene3D" id="1.10.357.20">
    <property type="entry name" value="SLC41 divalent cation transporters, integral membrane domain"/>
    <property type="match status" value="1"/>
</dbReference>
<dbReference type="PANTHER" id="PTHR41394">
    <property type="entry name" value="MAGNESIUM TRANSPORTER MGTE"/>
    <property type="match status" value="1"/>
</dbReference>
<evidence type="ECO:0000256" key="6">
    <source>
        <dbReference type="ARBA" id="ARBA00022989"/>
    </source>
</evidence>
<feature type="compositionally biased region" description="Low complexity" evidence="8">
    <location>
        <begin position="530"/>
        <end position="543"/>
    </location>
</feature>
<keyword evidence="3" id="KW-0813">Transport</keyword>
<proteinExistence type="inferred from homology"/>
<dbReference type="GO" id="GO:0008324">
    <property type="term" value="F:monoatomic cation transmembrane transporter activity"/>
    <property type="evidence" value="ECO:0007669"/>
    <property type="project" value="InterPro"/>
</dbReference>
<feature type="transmembrane region" description="Helical" evidence="9">
    <location>
        <begin position="344"/>
        <end position="368"/>
    </location>
</feature>
<evidence type="ECO:0000256" key="5">
    <source>
        <dbReference type="ARBA" id="ARBA00022842"/>
    </source>
</evidence>
<evidence type="ECO:0000259" key="10">
    <source>
        <dbReference type="Pfam" id="PF01769"/>
    </source>
</evidence>
<feature type="compositionally biased region" description="Gly residues" evidence="8">
    <location>
        <begin position="520"/>
        <end position="529"/>
    </location>
</feature>
<evidence type="ECO:0000256" key="3">
    <source>
        <dbReference type="ARBA" id="ARBA00022448"/>
    </source>
</evidence>
<sequence length="572" mass="60530">MRAKELVFELQGALEELEGSLSEQLGQSDKCGSSLKRLRRVVEEAAKIWIATETDTQSEKDKEGKDEEKFQSSLSLSSSSTSVPPEKSLLSLSGSSLSSSSSSSSTTHRNTTLSLMGIRHFCSSLTGGTRSGEGGHRESLAWAAAELGDPTDSSLSAHSPQPLENYGTCTDMIGKTTNGLSKSTQRRKSEAGHPTSESTLLRGSPHRNERGRKDGEERGEKVTDTSPDTESEGLLTFWHRASWLVGLLFFQSASSAVLQAFDPLLHRHPVVVYFLTMLVGAGGNAGGQSAVLVIRGLAVNEVNEKTLDKFLYKQVLVGVKLAVLLSAAAFVRTFLFGANGPERAAVFVSMFVIVLVSVGVGTVLPLFLKKVGTDPAHAGAAIQVIMDICGVLLTCFICKAVLDSSDTLGRAGADLSVTHAEQTGTEAVKPCTDSLTARSLRPDSRSVVGQNLETAPVVGTLLTASSHISGDNAQLHSLGDPVPSSQFLRGLLRRDKEAVPVSGSSSTTSTLNLVQKGTRSGEGGGGGNNLIGSPSSSSQSSFSLKAFQSPSLWRKDGHHLHQENNKESDIIP</sequence>
<name>A0A0G4F967_9ALVE</name>
<comment type="subcellular location">
    <subcellularLocation>
        <location evidence="1">Membrane</location>
        <topology evidence="1">Multi-pass membrane protein</topology>
    </subcellularLocation>
</comment>
<reference evidence="11" key="1">
    <citation type="submission" date="2014-11" db="EMBL/GenBank/DDBJ databases">
        <authorList>
            <person name="Otto D Thomas"/>
            <person name="Naeem Raeece"/>
        </authorList>
    </citation>
    <scope>NUCLEOTIDE SEQUENCE</scope>
</reference>
<feature type="region of interest" description="Disordered" evidence="8">
    <location>
        <begin position="497"/>
        <end position="543"/>
    </location>
</feature>
<evidence type="ECO:0000256" key="8">
    <source>
        <dbReference type="SAM" id="MobiDB-lite"/>
    </source>
</evidence>
<feature type="compositionally biased region" description="Basic and acidic residues" evidence="8">
    <location>
        <begin position="206"/>
        <end position="223"/>
    </location>
</feature>
<evidence type="ECO:0000256" key="1">
    <source>
        <dbReference type="ARBA" id="ARBA00004141"/>
    </source>
</evidence>
<feature type="compositionally biased region" description="Basic and acidic residues" evidence="8">
    <location>
        <begin position="57"/>
        <end position="70"/>
    </location>
</feature>
<dbReference type="PANTHER" id="PTHR41394:SF5">
    <property type="entry name" value="SLC41A_MGTE INTEGRAL MEMBRANE DOMAIN-CONTAINING PROTEIN"/>
    <property type="match status" value="1"/>
</dbReference>
<dbReference type="SUPFAM" id="SSF161093">
    <property type="entry name" value="MgtE membrane domain-like"/>
    <property type="match status" value="1"/>
</dbReference>
<feature type="region of interest" description="Disordered" evidence="8">
    <location>
        <begin position="149"/>
        <end position="230"/>
    </location>
</feature>
<evidence type="ECO:0000256" key="7">
    <source>
        <dbReference type="ARBA" id="ARBA00023136"/>
    </source>
</evidence>
<evidence type="ECO:0000256" key="4">
    <source>
        <dbReference type="ARBA" id="ARBA00022692"/>
    </source>
</evidence>
<feature type="transmembrane region" description="Helical" evidence="9">
    <location>
        <begin position="315"/>
        <end position="338"/>
    </location>
</feature>
<keyword evidence="5" id="KW-0460">Magnesium</keyword>
<feature type="region of interest" description="Disordered" evidence="8">
    <location>
        <begin position="53"/>
        <end position="110"/>
    </location>
</feature>
<feature type="region of interest" description="Disordered" evidence="8">
    <location>
        <begin position="553"/>
        <end position="572"/>
    </location>
</feature>
<protein>
    <recommendedName>
        <fullName evidence="10">SLC41A/MgtE integral membrane domain-containing protein</fullName>
    </recommendedName>
</protein>
<keyword evidence="4 9" id="KW-0812">Transmembrane</keyword>
<gene>
    <name evidence="11" type="ORF">Cvel_15826</name>
</gene>
<dbReference type="VEuPathDB" id="CryptoDB:Cvel_15826"/>
<feature type="domain" description="SLC41A/MgtE integral membrane" evidence="10">
    <location>
        <begin position="276"/>
        <end position="396"/>
    </location>
</feature>
<dbReference type="InterPro" id="IPR036739">
    <property type="entry name" value="SLC41_membr_dom_sf"/>
</dbReference>
<dbReference type="InterPro" id="IPR006667">
    <property type="entry name" value="SLC41_membr_dom"/>
</dbReference>
<accession>A0A0G4F967</accession>
<feature type="transmembrane region" description="Helical" evidence="9">
    <location>
        <begin position="273"/>
        <end position="294"/>
    </location>
</feature>
<keyword evidence="7 9" id="KW-0472">Membrane</keyword>
<dbReference type="AlphaFoldDB" id="A0A0G4F967"/>
<keyword evidence="6 9" id="KW-1133">Transmembrane helix</keyword>
<dbReference type="GO" id="GO:0016020">
    <property type="term" value="C:membrane"/>
    <property type="evidence" value="ECO:0007669"/>
    <property type="project" value="UniProtKB-SubCell"/>
</dbReference>
<evidence type="ECO:0000256" key="9">
    <source>
        <dbReference type="SAM" id="Phobius"/>
    </source>
</evidence>
<comment type="similarity">
    <text evidence="2">Belongs to the SLC41A transporter family.</text>
</comment>
<evidence type="ECO:0000256" key="2">
    <source>
        <dbReference type="ARBA" id="ARBA00009749"/>
    </source>
</evidence>
<feature type="compositionally biased region" description="Low complexity" evidence="8">
    <location>
        <begin position="72"/>
        <end position="105"/>
    </location>
</feature>
<evidence type="ECO:0000313" key="11">
    <source>
        <dbReference type="EMBL" id="CEM09162.1"/>
    </source>
</evidence>